<organism evidence="1 2">
    <name type="scientific">Aphidius gifuensis</name>
    <name type="common">Parasitoid wasp</name>
    <dbReference type="NCBI Taxonomy" id="684658"/>
    <lineage>
        <taxon>Eukaryota</taxon>
        <taxon>Metazoa</taxon>
        <taxon>Ecdysozoa</taxon>
        <taxon>Arthropoda</taxon>
        <taxon>Hexapoda</taxon>
        <taxon>Insecta</taxon>
        <taxon>Pterygota</taxon>
        <taxon>Neoptera</taxon>
        <taxon>Endopterygota</taxon>
        <taxon>Hymenoptera</taxon>
        <taxon>Apocrita</taxon>
        <taxon>Ichneumonoidea</taxon>
        <taxon>Braconidae</taxon>
        <taxon>Aphidiinae</taxon>
        <taxon>Aphidius</taxon>
    </lineage>
</organism>
<protein>
    <submittedName>
        <fullName evidence="1">Uncharacterized protein</fullName>
    </submittedName>
</protein>
<accession>A0A834XLV6</accession>
<comment type="caution">
    <text evidence="1">The sequence shown here is derived from an EMBL/GenBank/DDBJ whole genome shotgun (WGS) entry which is preliminary data.</text>
</comment>
<dbReference type="Proteomes" id="UP000639338">
    <property type="component" value="Unassembled WGS sequence"/>
</dbReference>
<dbReference type="AlphaFoldDB" id="A0A834XLV6"/>
<name>A0A834XLV6_APHGI</name>
<reference evidence="1 2" key="1">
    <citation type="submission" date="2020-08" db="EMBL/GenBank/DDBJ databases">
        <title>Aphidius gifuensis genome sequencing and assembly.</title>
        <authorList>
            <person name="Du Z."/>
        </authorList>
    </citation>
    <scope>NUCLEOTIDE SEQUENCE [LARGE SCALE GENOMIC DNA]</scope>
    <source>
        <strain evidence="1">YNYX2018</strain>
        <tissue evidence="1">Adults</tissue>
    </source>
</reference>
<proteinExistence type="predicted"/>
<gene>
    <name evidence="1" type="ORF">HCN44_001261</name>
</gene>
<dbReference type="EMBL" id="JACMRX010000005">
    <property type="protein sequence ID" value="KAF7988688.1"/>
    <property type="molecule type" value="Genomic_DNA"/>
</dbReference>
<evidence type="ECO:0000313" key="1">
    <source>
        <dbReference type="EMBL" id="KAF7988688.1"/>
    </source>
</evidence>
<evidence type="ECO:0000313" key="2">
    <source>
        <dbReference type="Proteomes" id="UP000639338"/>
    </source>
</evidence>
<sequence length="261" mass="30602">MDLQQPLNELIIQSGQVVNNTKLHNSDKINYQKLFHLRSQISNDLDDINEFISTAEKFQKRLEERRPLRHFEEEYFQNLYRTISDKYPVLQTDQLDNASLIQNGLDHDPEVKRQLEIKLVTPQNEVKEYSRTYDDIQTVTAACLNSSITKICTPVGILRHIKQRLSDEKELSEGAEKILDEYIAEEDKYNAAIVRSEKGWKRLPDLSPQEMEMLDLANKKTIEYTRYCKELGPSPTLDQMKKKNELNDELKQLTNQLFPQE</sequence>
<keyword evidence="2" id="KW-1185">Reference proteome</keyword>